<dbReference type="PANTHER" id="PTHR16509:SF1">
    <property type="entry name" value="MANGANESE-DEPENDENT ADP-RIBOSE_CDP-ALCOHOL DIPHOSPHATASE"/>
    <property type="match status" value="1"/>
</dbReference>
<comment type="caution">
    <text evidence="3">The sequence shown here is derived from an EMBL/GenBank/DDBJ whole genome shotgun (WGS) entry which is preliminary data.</text>
</comment>
<dbReference type="EMBL" id="JAVDQD010000002">
    <property type="protein sequence ID" value="MDR6238766.1"/>
    <property type="molecule type" value="Genomic_DNA"/>
</dbReference>
<dbReference type="PANTHER" id="PTHR16509">
    <property type="match status" value="1"/>
</dbReference>
<evidence type="ECO:0000313" key="3">
    <source>
        <dbReference type="EMBL" id="MDR6238766.1"/>
    </source>
</evidence>
<reference evidence="3" key="1">
    <citation type="submission" date="2023-07" db="EMBL/GenBank/DDBJ databases">
        <title>Genomic Encyclopedia of Type Strains, Phase IV (KMG-IV): sequencing the most valuable type-strain genomes for metagenomic binning, comparative biology and taxonomic classification.</title>
        <authorList>
            <person name="Goeker M."/>
        </authorList>
    </citation>
    <scope>NUCLEOTIDE SEQUENCE</scope>
    <source>
        <strain evidence="3">DSM 26174</strain>
    </source>
</reference>
<feature type="signal peptide" evidence="1">
    <location>
        <begin position="1"/>
        <end position="25"/>
    </location>
</feature>
<feature type="chain" id="PRO_5042142652" evidence="1">
    <location>
        <begin position="26"/>
        <end position="294"/>
    </location>
</feature>
<dbReference type="AlphaFoldDB" id="A0AAE4BRK5"/>
<dbReference type="InterPro" id="IPR029052">
    <property type="entry name" value="Metallo-depent_PP-like"/>
</dbReference>
<keyword evidence="4" id="KW-1185">Reference proteome</keyword>
<dbReference type="Gene3D" id="3.60.21.10">
    <property type="match status" value="2"/>
</dbReference>
<protein>
    <submittedName>
        <fullName evidence="3">Alkaline phosphatase</fullName>
        <ecNumber evidence="3">3.1.3.1</ecNumber>
    </submittedName>
</protein>
<dbReference type="Pfam" id="PF00149">
    <property type="entry name" value="Metallophos"/>
    <property type="match status" value="1"/>
</dbReference>
<accession>A0AAE4BRK5</accession>
<evidence type="ECO:0000259" key="2">
    <source>
        <dbReference type="Pfam" id="PF00149"/>
    </source>
</evidence>
<keyword evidence="1" id="KW-0732">Signal</keyword>
<proteinExistence type="predicted"/>
<name>A0AAE4BRK5_9BACT</name>
<dbReference type="EC" id="3.1.3.1" evidence="3"/>
<sequence>MRRREFFKKTVTLCSGLLLTRLSMASDNENTVRFGLATDSHYAQRPNTEKRYYKDSLSKMNVFAEHMNKAQVDFVIHLGDFKDQDAVPVQNNTLKYLRQLELSYQQFDGDTYHVIGNHDVDSITKTQFLENIANTGIDSSRSYYSYDQSGYHFVVLDGCFNENGESYAPGNFQWDRSYIPQQQLKWLRKDLEKNTLPTVVFCHQMLFGEGKHAVINASEVREVLEESGDVIASFHGHVHKELHEEINGIQYFSFNGMVDLPGLNGNCYHVLTISPSKGITIEGYYNATNRTFDL</sequence>
<organism evidence="3 4">
    <name type="scientific">Aureibacter tunicatorum</name>
    <dbReference type="NCBI Taxonomy" id="866807"/>
    <lineage>
        <taxon>Bacteria</taxon>
        <taxon>Pseudomonadati</taxon>
        <taxon>Bacteroidota</taxon>
        <taxon>Cytophagia</taxon>
        <taxon>Cytophagales</taxon>
        <taxon>Persicobacteraceae</taxon>
        <taxon>Aureibacter</taxon>
    </lineage>
</organism>
<dbReference type="Proteomes" id="UP001185092">
    <property type="component" value="Unassembled WGS sequence"/>
</dbReference>
<dbReference type="GO" id="GO:0004035">
    <property type="term" value="F:alkaline phosphatase activity"/>
    <property type="evidence" value="ECO:0007669"/>
    <property type="project" value="UniProtKB-EC"/>
</dbReference>
<dbReference type="SUPFAM" id="SSF56300">
    <property type="entry name" value="Metallo-dependent phosphatases"/>
    <property type="match status" value="1"/>
</dbReference>
<keyword evidence="3" id="KW-0378">Hydrolase</keyword>
<evidence type="ECO:0000256" key="1">
    <source>
        <dbReference type="SAM" id="SignalP"/>
    </source>
</evidence>
<feature type="domain" description="Calcineurin-like phosphoesterase" evidence="2">
    <location>
        <begin position="33"/>
        <end position="240"/>
    </location>
</feature>
<evidence type="ECO:0000313" key="4">
    <source>
        <dbReference type="Proteomes" id="UP001185092"/>
    </source>
</evidence>
<dbReference type="InterPro" id="IPR004843">
    <property type="entry name" value="Calcineurin-like_PHP"/>
</dbReference>
<dbReference type="RefSeq" id="WP_309938274.1">
    <property type="nucleotide sequence ID" value="NZ_AP025305.1"/>
</dbReference>
<gene>
    <name evidence="3" type="ORF">HNQ88_001803</name>
</gene>